<protein>
    <recommendedName>
        <fullName evidence="4">Sialidase</fullName>
    </recommendedName>
</protein>
<reference evidence="2 3" key="1">
    <citation type="submission" date="2018-05" db="EMBL/GenBank/DDBJ databases">
        <title>Genome sequencing and assembly of the regulated plant pathogen Lachnellula willkommii and related sister species for the development of diagnostic species identification markers.</title>
        <authorList>
            <person name="Giroux E."/>
            <person name="Bilodeau G."/>
        </authorList>
    </citation>
    <scope>NUCLEOTIDE SEQUENCE [LARGE SCALE GENOMIC DNA]</scope>
    <source>
        <strain evidence="2 3">CBS 172.35</strain>
    </source>
</reference>
<feature type="region of interest" description="Disordered" evidence="1">
    <location>
        <begin position="124"/>
        <end position="152"/>
    </location>
</feature>
<feature type="region of interest" description="Disordered" evidence="1">
    <location>
        <begin position="82"/>
        <end position="109"/>
    </location>
</feature>
<organism evidence="2 3">
    <name type="scientific">Lachnellula willkommii</name>
    <dbReference type="NCBI Taxonomy" id="215461"/>
    <lineage>
        <taxon>Eukaryota</taxon>
        <taxon>Fungi</taxon>
        <taxon>Dikarya</taxon>
        <taxon>Ascomycota</taxon>
        <taxon>Pezizomycotina</taxon>
        <taxon>Leotiomycetes</taxon>
        <taxon>Helotiales</taxon>
        <taxon>Lachnaceae</taxon>
        <taxon>Lachnellula</taxon>
    </lineage>
</organism>
<gene>
    <name evidence="2" type="ORF">LAWI1_G004988</name>
</gene>
<dbReference type="EMBL" id="QGML01001824">
    <property type="protein sequence ID" value="TVY88289.1"/>
    <property type="molecule type" value="Genomic_DNA"/>
</dbReference>
<dbReference type="AlphaFoldDB" id="A0A559M5Q1"/>
<dbReference type="Proteomes" id="UP000315522">
    <property type="component" value="Unassembled WGS sequence"/>
</dbReference>
<sequence>MPPCAKGEMPAPAEEQPFGLRASTKKHIGALTPVFWVDLVADKMSFDYSFSFGPTTPPEFSYEDALNEASFTVGHSRSSSHASMYSIESSPDSVNTGLTTPARSPIRQHGPLLLPKIRPQDQEIHSPPKRFKKAPSAAPFRPSHTRSYTNPESISFAQNDGIPSHTRSMSVLCSPVTFAPSLTQGHERRSSSVDFDGSALAKYSFPTYRQMPTFMQSATNPQAETFMPQNFYQTQTHTPQRTPSPLQNSLVLEEMTINPLDDGNNTSLMTYLTSPNPAPALVRQLNIHLRDSSTKHFWWDIRQIRPWTSFNPSTISSIPGLHALLSINLPTVTFPTPPRTSLQPETEGELHNIYNSFYATKLNAALSLSLGSRHIMMRSSAKGTNDSSFISNYTDDTSQLIYGRGLGRVVGLVKSFDRWNTGMRVEGNHRKVEYLRGLSHLHRQMREHGCRYGFIITEIELVVVRNGGENVPHFGYLEIQTIQLAAHDSQTSTFEEVEGSFVDAGEENVVQRQPKMTALLALWYLHMLARDDTLPGQVGWKSEIGAPAEGTRRKCLPKDEWIPEPQLAEKREAKRARGWVWPEESVGRKELGKRGVRYTC</sequence>
<evidence type="ECO:0008006" key="4">
    <source>
        <dbReference type="Google" id="ProtNLM"/>
    </source>
</evidence>
<evidence type="ECO:0000256" key="1">
    <source>
        <dbReference type="SAM" id="MobiDB-lite"/>
    </source>
</evidence>
<accession>A0A559M5Q1</accession>
<comment type="caution">
    <text evidence="2">The sequence shown here is derived from an EMBL/GenBank/DDBJ whole genome shotgun (WGS) entry which is preliminary data.</text>
</comment>
<keyword evidence="3" id="KW-1185">Reference proteome</keyword>
<proteinExistence type="predicted"/>
<name>A0A559M5Q1_9HELO</name>
<feature type="compositionally biased region" description="Polar residues" evidence="1">
    <location>
        <begin position="87"/>
        <end position="102"/>
    </location>
</feature>
<evidence type="ECO:0000313" key="3">
    <source>
        <dbReference type="Proteomes" id="UP000315522"/>
    </source>
</evidence>
<evidence type="ECO:0000313" key="2">
    <source>
        <dbReference type="EMBL" id="TVY88289.1"/>
    </source>
</evidence>